<dbReference type="AlphaFoldDB" id="A0A2R5EGH9"/>
<dbReference type="CDD" id="cd06587">
    <property type="entry name" value="VOC"/>
    <property type="match status" value="1"/>
</dbReference>
<sequence>MGDQVINKHKKLLPSVKEEATVKSVACIEVAVTNMQRAVDFYVFQLGFYLNTTKNRLPIETDNTEVFIYPASGVEIMLVQTDGEERLAFNHKGRPNHVLLLEISEDIEKCHRRLVEAGIRTSPIKDSGGCGKSFDVFDPDGNFIKLWFGYPN</sequence>
<proteinExistence type="predicted"/>
<dbReference type="Pfam" id="PF00903">
    <property type="entry name" value="Glyoxalase"/>
    <property type="match status" value="1"/>
</dbReference>
<dbReference type="SUPFAM" id="SSF54593">
    <property type="entry name" value="Glyoxalase/Bleomycin resistance protein/Dihydroxybiphenyl dioxygenase"/>
    <property type="match status" value="1"/>
</dbReference>
<dbReference type="InterPro" id="IPR004360">
    <property type="entry name" value="Glyas_Fos-R_dOase_dom"/>
</dbReference>
<dbReference type="InterPro" id="IPR037523">
    <property type="entry name" value="VOC_core"/>
</dbReference>
<dbReference type="RefSeq" id="WP_108991134.1">
    <property type="nucleotide sequence ID" value="NZ_BDQX01000014.1"/>
</dbReference>
<evidence type="ECO:0000313" key="3">
    <source>
        <dbReference type="Proteomes" id="UP000245202"/>
    </source>
</evidence>
<evidence type="ECO:0000313" key="2">
    <source>
        <dbReference type="EMBL" id="GBG05672.1"/>
    </source>
</evidence>
<dbReference type="Gene3D" id="3.10.180.10">
    <property type="entry name" value="2,3-Dihydroxybiphenyl 1,2-Dioxygenase, domain 1"/>
    <property type="match status" value="1"/>
</dbReference>
<dbReference type="InterPro" id="IPR029068">
    <property type="entry name" value="Glyas_Bleomycin-R_OHBP_Dase"/>
</dbReference>
<gene>
    <name evidence="2" type="ORF">PAT3040_00156</name>
</gene>
<comment type="caution">
    <text evidence="2">The sequence shown here is derived from an EMBL/GenBank/DDBJ whole genome shotgun (WGS) entry which is preliminary data.</text>
</comment>
<dbReference type="PROSITE" id="PS51819">
    <property type="entry name" value="VOC"/>
    <property type="match status" value="1"/>
</dbReference>
<dbReference type="EMBL" id="BDQX01000014">
    <property type="protein sequence ID" value="GBG05672.1"/>
    <property type="molecule type" value="Genomic_DNA"/>
</dbReference>
<accession>A0A2R5EGH9</accession>
<dbReference type="Proteomes" id="UP000245202">
    <property type="component" value="Unassembled WGS sequence"/>
</dbReference>
<reference evidence="2 3" key="1">
    <citation type="submission" date="2017-08" db="EMBL/GenBank/DDBJ databases">
        <title>Substantial Increase in Enzyme Production by Combined Drug-Resistance Mutations in Paenibacillus agaridevorans.</title>
        <authorList>
            <person name="Tanaka Y."/>
            <person name="Funane K."/>
            <person name="Hosaka T."/>
            <person name="Shiwa Y."/>
            <person name="Fujita N."/>
            <person name="Miyazaki T."/>
            <person name="Yoshikawa H."/>
            <person name="Murakami K."/>
            <person name="Kasahara K."/>
            <person name="Inaoka T."/>
            <person name="Hiraga Y."/>
            <person name="Ochi K."/>
        </authorList>
    </citation>
    <scope>NUCLEOTIDE SEQUENCE [LARGE SCALE GENOMIC DNA]</scope>
    <source>
        <strain evidence="2 3">T-3040</strain>
    </source>
</reference>
<protein>
    <recommendedName>
        <fullName evidence="1">VOC domain-containing protein</fullName>
    </recommendedName>
</protein>
<organism evidence="2 3">
    <name type="scientific">Paenibacillus agaridevorans</name>
    <dbReference type="NCBI Taxonomy" id="171404"/>
    <lineage>
        <taxon>Bacteria</taxon>
        <taxon>Bacillati</taxon>
        <taxon>Bacillota</taxon>
        <taxon>Bacilli</taxon>
        <taxon>Bacillales</taxon>
        <taxon>Paenibacillaceae</taxon>
        <taxon>Paenibacillus</taxon>
    </lineage>
</organism>
<evidence type="ECO:0000259" key="1">
    <source>
        <dbReference type="PROSITE" id="PS51819"/>
    </source>
</evidence>
<feature type="domain" description="VOC" evidence="1">
    <location>
        <begin position="24"/>
        <end position="149"/>
    </location>
</feature>
<keyword evidence="3" id="KW-1185">Reference proteome</keyword>
<name>A0A2R5EGH9_9BACL</name>